<dbReference type="RefSeq" id="WP_100705672.1">
    <property type="nucleotide sequence ID" value="NZ_NPDL01000002.1"/>
</dbReference>
<dbReference type="SUPFAM" id="SSF55729">
    <property type="entry name" value="Acyl-CoA N-acyltransferases (Nat)"/>
    <property type="match status" value="1"/>
</dbReference>
<gene>
    <name evidence="2" type="ORF">CH357_05170</name>
</gene>
<name>A0A2M9XGR1_9LEPT</name>
<dbReference type="GO" id="GO:0016747">
    <property type="term" value="F:acyltransferase activity, transferring groups other than amino-acyl groups"/>
    <property type="evidence" value="ECO:0007669"/>
    <property type="project" value="InterPro"/>
</dbReference>
<dbReference type="Proteomes" id="UP000232196">
    <property type="component" value="Unassembled WGS sequence"/>
</dbReference>
<dbReference type="OrthoDB" id="9794566at2"/>
<dbReference type="InterPro" id="IPR016181">
    <property type="entry name" value="Acyl_CoA_acyltransferase"/>
</dbReference>
<dbReference type="EMBL" id="NPDN01000002">
    <property type="protein sequence ID" value="PJZ26878.1"/>
    <property type="molecule type" value="Genomic_DNA"/>
</dbReference>
<dbReference type="AlphaFoldDB" id="A0A2M9XGR1"/>
<accession>A0A2M9XGR1</accession>
<organism evidence="2 3">
    <name type="scientific">Leptospira hartskeerlii</name>
    <dbReference type="NCBI Taxonomy" id="2023177"/>
    <lineage>
        <taxon>Bacteria</taxon>
        <taxon>Pseudomonadati</taxon>
        <taxon>Spirochaetota</taxon>
        <taxon>Spirochaetia</taxon>
        <taxon>Leptospirales</taxon>
        <taxon>Leptospiraceae</taxon>
        <taxon>Leptospira</taxon>
    </lineage>
</organism>
<dbReference type="InterPro" id="IPR000182">
    <property type="entry name" value="GNAT_dom"/>
</dbReference>
<evidence type="ECO:0000313" key="2">
    <source>
        <dbReference type="EMBL" id="PJZ26878.1"/>
    </source>
</evidence>
<keyword evidence="2" id="KW-0808">Transferase</keyword>
<evidence type="ECO:0000313" key="3">
    <source>
        <dbReference type="Proteomes" id="UP000232196"/>
    </source>
</evidence>
<feature type="domain" description="N-acetyltransferase" evidence="1">
    <location>
        <begin position="11"/>
        <end position="143"/>
    </location>
</feature>
<evidence type="ECO:0000259" key="1">
    <source>
        <dbReference type="PROSITE" id="PS51186"/>
    </source>
</evidence>
<protein>
    <submittedName>
        <fullName evidence="2">GNAT family N-acetyltransferase</fullName>
    </submittedName>
</protein>
<keyword evidence="3" id="KW-1185">Reference proteome</keyword>
<proteinExistence type="predicted"/>
<reference evidence="2 3" key="1">
    <citation type="submission" date="2017-07" db="EMBL/GenBank/DDBJ databases">
        <title>Leptospira spp. isolated from tropical soils.</title>
        <authorList>
            <person name="Thibeaux R."/>
            <person name="Iraola G."/>
            <person name="Ferres I."/>
            <person name="Bierque E."/>
            <person name="Girault D."/>
            <person name="Soupe-Gilbert M.-E."/>
            <person name="Picardeau M."/>
            <person name="Goarant C."/>
        </authorList>
    </citation>
    <scope>NUCLEOTIDE SEQUENCE [LARGE SCALE GENOMIC DNA]</scope>
    <source>
        <strain evidence="2 3">MCA1-C-A1</strain>
    </source>
</reference>
<dbReference type="Gene3D" id="3.40.630.30">
    <property type="match status" value="1"/>
</dbReference>
<dbReference type="PROSITE" id="PS51186">
    <property type="entry name" value="GNAT"/>
    <property type="match status" value="1"/>
</dbReference>
<sequence>MDLGKKNDLPQGWRMVLPEDLQTLIKMEKTVFGNSSWSNYSIQSHIENHPAWIKEDTGYVFYIDLVDFSELLRIGILPEKRKKGEAGSILKTLCDLFPKTILEVSNLNSSAISLYSKLGFLESGRRKSYYGPGEDAILMEKFR</sequence>
<comment type="caution">
    <text evidence="2">The sequence shown here is derived from an EMBL/GenBank/DDBJ whole genome shotgun (WGS) entry which is preliminary data.</text>
</comment>